<dbReference type="PANTHER" id="PTHR43133:SF51">
    <property type="entry name" value="RNA POLYMERASE SIGMA FACTOR"/>
    <property type="match status" value="1"/>
</dbReference>
<dbReference type="InterPro" id="IPR013325">
    <property type="entry name" value="RNA_pol_sigma_r2"/>
</dbReference>
<evidence type="ECO:0000256" key="2">
    <source>
        <dbReference type="ARBA" id="ARBA00023082"/>
    </source>
</evidence>
<dbReference type="EMBL" id="CP036261">
    <property type="protein sequence ID" value="QDS86486.1"/>
    <property type="molecule type" value="Genomic_DNA"/>
</dbReference>
<dbReference type="NCBIfam" id="TIGR02937">
    <property type="entry name" value="sigma70-ECF"/>
    <property type="match status" value="1"/>
</dbReference>
<dbReference type="Gene3D" id="1.10.10.10">
    <property type="entry name" value="Winged helix-like DNA-binding domain superfamily/Winged helix DNA-binding domain"/>
    <property type="match status" value="1"/>
</dbReference>
<feature type="domain" description="RNA polymerase sigma-70 region 2" evidence="4">
    <location>
        <begin position="32"/>
        <end position="95"/>
    </location>
</feature>
<evidence type="ECO:0000313" key="6">
    <source>
        <dbReference type="Proteomes" id="UP000319557"/>
    </source>
</evidence>
<dbReference type="KEGG" id="ruv:EC9_06480"/>
<dbReference type="AlphaFoldDB" id="A0A517LV39"/>
<dbReference type="PANTHER" id="PTHR43133">
    <property type="entry name" value="RNA POLYMERASE ECF-TYPE SIGMA FACTO"/>
    <property type="match status" value="1"/>
</dbReference>
<dbReference type="InterPro" id="IPR014331">
    <property type="entry name" value="RNA_pol_sigma70_ECF_RHOBA"/>
</dbReference>
<evidence type="ECO:0000259" key="4">
    <source>
        <dbReference type="Pfam" id="PF04542"/>
    </source>
</evidence>
<dbReference type="Pfam" id="PF04542">
    <property type="entry name" value="Sigma70_r2"/>
    <property type="match status" value="1"/>
</dbReference>
<proteinExistence type="predicted"/>
<dbReference type="NCBIfam" id="TIGR02989">
    <property type="entry name" value="Sig-70_gvs1"/>
    <property type="match status" value="1"/>
</dbReference>
<name>A0A517LV39_9BACT</name>
<dbReference type="OrthoDB" id="6383365at2"/>
<keyword evidence="3" id="KW-0804">Transcription</keyword>
<dbReference type="InterPro" id="IPR036388">
    <property type="entry name" value="WH-like_DNA-bd_sf"/>
</dbReference>
<dbReference type="RefSeq" id="WP_145342258.1">
    <property type="nucleotide sequence ID" value="NZ_CP036261.1"/>
</dbReference>
<dbReference type="InterPro" id="IPR039425">
    <property type="entry name" value="RNA_pol_sigma-70-like"/>
</dbReference>
<protein>
    <submittedName>
        <fullName evidence="5">RNA polymerase sigma factor CarQ</fullName>
    </submittedName>
</protein>
<accession>A0A517LV39</accession>
<dbReference type="InterPro" id="IPR014284">
    <property type="entry name" value="RNA_pol_sigma-70_dom"/>
</dbReference>
<dbReference type="SUPFAM" id="SSF88946">
    <property type="entry name" value="Sigma2 domain of RNA polymerase sigma factors"/>
    <property type="match status" value="1"/>
</dbReference>
<dbReference type="GO" id="GO:0006352">
    <property type="term" value="P:DNA-templated transcription initiation"/>
    <property type="evidence" value="ECO:0007669"/>
    <property type="project" value="InterPro"/>
</dbReference>
<dbReference type="GO" id="GO:0016987">
    <property type="term" value="F:sigma factor activity"/>
    <property type="evidence" value="ECO:0007669"/>
    <property type="project" value="UniProtKB-KW"/>
</dbReference>
<reference evidence="5 6" key="1">
    <citation type="submission" date="2019-02" db="EMBL/GenBank/DDBJ databases">
        <title>Deep-cultivation of Planctomycetes and their phenomic and genomic characterization uncovers novel biology.</title>
        <authorList>
            <person name="Wiegand S."/>
            <person name="Jogler M."/>
            <person name="Boedeker C."/>
            <person name="Pinto D."/>
            <person name="Vollmers J."/>
            <person name="Rivas-Marin E."/>
            <person name="Kohn T."/>
            <person name="Peeters S.H."/>
            <person name="Heuer A."/>
            <person name="Rast P."/>
            <person name="Oberbeckmann S."/>
            <person name="Bunk B."/>
            <person name="Jeske O."/>
            <person name="Meyerdierks A."/>
            <person name="Storesund J.E."/>
            <person name="Kallscheuer N."/>
            <person name="Luecker S."/>
            <person name="Lage O.M."/>
            <person name="Pohl T."/>
            <person name="Merkel B.J."/>
            <person name="Hornburger P."/>
            <person name="Mueller R.-W."/>
            <person name="Bruemmer F."/>
            <person name="Labrenz M."/>
            <person name="Spormann A.M."/>
            <person name="Op den Camp H."/>
            <person name="Overmann J."/>
            <person name="Amann R."/>
            <person name="Jetten M.S.M."/>
            <person name="Mascher T."/>
            <person name="Medema M.H."/>
            <person name="Devos D.P."/>
            <person name="Kaster A.-K."/>
            <person name="Ovreas L."/>
            <person name="Rohde M."/>
            <person name="Galperin M.Y."/>
            <person name="Jogler C."/>
        </authorList>
    </citation>
    <scope>NUCLEOTIDE SEQUENCE [LARGE SCALE GENOMIC DNA]</scope>
    <source>
        <strain evidence="5 6">EC9</strain>
    </source>
</reference>
<evidence type="ECO:0000256" key="1">
    <source>
        <dbReference type="ARBA" id="ARBA00023015"/>
    </source>
</evidence>
<keyword evidence="1" id="KW-0805">Transcription regulation</keyword>
<organism evidence="5 6">
    <name type="scientific">Rosistilla ulvae</name>
    <dbReference type="NCBI Taxonomy" id="1930277"/>
    <lineage>
        <taxon>Bacteria</taxon>
        <taxon>Pseudomonadati</taxon>
        <taxon>Planctomycetota</taxon>
        <taxon>Planctomycetia</taxon>
        <taxon>Pirellulales</taxon>
        <taxon>Pirellulaceae</taxon>
        <taxon>Rosistilla</taxon>
    </lineage>
</organism>
<dbReference type="Proteomes" id="UP000319557">
    <property type="component" value="Chromosome"/>
</dbReference>
<keyword evidence="2" id="KW-0731">Sigma factor</keyword>
<evidence type="ECO:0000313" key="5">
    <source>
        <dbReference type="EMBL" id="QDS86486.1"/>
    </source>
</evidence>
<keyword evidence="6" id="KW-1185">Reference proteome</keyword>
<gene>
    <name evidence="5" type="primary">carQ</name>
    <name evidence="5" type="ORF">EC9_06480</name>
</gene>
<dbReference type="InterPro" id="IPR007627">
    <property type="entry name" value="RNA_pol_sigma70_r2"/>
</dbReference>
<sequence length="189" mass="21876">MCLDRLAPPLYLFVVAVLDTQRHLQFAERVVKNQQRVYRYIVSLVPNRADAEDLFQQTCLTLWEQWDRYDPALDFVPWACGIAHNHVRNFYRKRQNSQLHLAPDVIVSLSTESMKMERGSDERIDAIENCLQRMTPRNREVLESYYAGRSVAEIAGRSATPNAIYKQLDRIRTALHQCVTARLAGEGPQ</sequence>
<evidence type="ECO:0000256" key="3">
    <source>
        <dbReference type="ARBA" id="ARBA00023163"/>
    </source>
</evidence>
<dbReference type="Gene3D" id="1.10.1740.10">
    <property type="match status" value="1"/>
</dbReference>